<evidence type="ECO:0000313" key="6">
    <source>
        <dbReference type="Proteomes" id="UP000321192"/>
    </source>
</evidence>
<dbReference type="GO" id="GO:0006096">
    <property type="term" value="P:glycolytic process"/>
    <property type="evidence" value="ECO:0007669"/>
    <property type="project" value="UniProtKB-UniRule"/>
</dbReference>
<dbReference type="GO" id="GO:0005524">
    <property type="term" value="F:ATP binding"/>
    <property type="evidence" value="ECO:0007669"/>
    <property type="project" value="UniProtKB-UniRule"/>
</dbReference>
<dbReference type="RefSeq" id="WP_276660723.1">
    <property type="nucleotide sequence ID" value="NZ_SSFD01000281.1"/>
</dbReference>
<gene>
    <name evidence="3" type="primary">glk</name>
    <name evidence="5" type="ORF">E6Q80_17365</name>
</gene>
<comment type="similarity">
    <text evidence="3 4">Belongs to the bacterial glucokinase family.</text>
</comment>
<dbReference type="Gene3D" id="3.30.420.40">
    <property type="match status" value="1"/>
</dbReference>
<keyword evidence="3" id="KW-0324">Glycolysis</keyword>
<dbReference type="CDD" id="cd24008">
    <property type="entry name" value="ASKHA_NBD_GLK"/>
    <property type="match status" value="1"/>
</dbReference>
<dbReference type="Pfam" id="PF02685">
    <property type="entry name" value="Glucokinase"/>
    <property type="match status" value="1"/>
</dbReference>
<dbReference type="PANTHER" id="PTHR47363">
    <property type="entry name" value="GLUCOKINASE"/>
    <property type="match status" value="1"/>
</dbReference>
<evidence type="ECO:0000256" key="1">
    <source>
        <dbReference type="ARBA" id="ARBA00022679"/>
    </source>
</evidence>
<organism evidence="5 6">
    <name type="scientific">Thauera aminoaromatica</name>
    <dbReference type="NCBI Taxonomy" id="164330"/>
    <lineage>
        <taxon>Bacteria</taxon>
        <taxon>Pseudomonadati</taxon>
        <taxon>Pseudomonadota</taxon>
        <taxon>Betaproteobacteria</taxon>
        <taxon>Rhodocyclales</taxon>
        <taxon>Zoogloeaceae</taxon>
        <taxon>Thauera</taxon>
    </lineage>
</organism>
<dbReference type="Gene3D" id="3.40.367.20">
    <property type="match status" value="1"/>
</dbReference>
<comment type="subcellular location">
    <subcellularLocation>
        <location evidence="3">Cytoplasm</location>
    </subcellularLocation>
</comment>
<keyword evidence="1 3" id="KW-0808">Transferase</keyword>
<dbReference type="PANTHER" id="PTHR47363:SF1">
    <property type="entry name" value="GLUCOKINASE"/>
    <property type="match status" value="1"/>
</dbReference>
<dbReference type="SUPFAM" id="SSF53067">
    <property type="entry name" value="Actin-like ATPase domain"/>
    <property type="match status" value="1"/>
</dbReference>
<keyword evidence="3" id="KW-0067">ATP-binding</keyword>
<dbReference type="GO" id="GO:0005737">
    <property type="term" value="C:cytoplasm"/>
    <property type="evidence" value="ECO:0007669"/>
    <property type="project" value="UniProtKB-SubCell"/>
</dbReference>
<keyword evidence="2 3" id="KW-0418">Kinase</keyword>
<evidence type="ECO:0000256" key="3">
    <source>
        <dbReference type="HAMAP-Rule" id="MF_00524"/>
    </source>
</evidence>
<dbReference type="Proteomes" id="UP000321192">
    <property type="component" value="Unassembled WGS sequence"/>
</dbReference>
<dbReference type="HAMAP" id="MF_00524">
    <property type="entry name" value="Glucokinase"/>
    <property type="match status" value="1"/>
</dbReference>
<comment type="caution">
    <text evidence="5">The sequence shown here is derived from an EMBL/GenBank/DDBJ whole genome shotgun (WGS) entry which is preliminary data.</text>
</comment>
<keyword evidence="3" id="KW-0547">Nucleotide-binding</keyword>
<dbReference type="InterPro" id="IPR043129">
    <property type="entry name" value="ATPase_NBD"/>
</dbReference>
<dbReference type="EC" id="2.7.1.2" evidence="3"/>
<accession>A0A5C7SEE7</accession>
<evidence type="ECO:0000313" key="5">
    <source>
        <dbReference type="EMBL" id="TXH81345.1"/>
    </source>
</evidence>
<keyword evidence="3" id="KW-0963">Cytoplasm</keyword>
<proteinExistence type="inferred from homology"/>
<dbReference type="GO" id="GO:0004340">
    <property type="term" value="F:glucokinase activity"/>
    <property type="evidence" value="ECO:0007669"/>
    <property type="project" value="UniProtKB-UniRule"/>
</dbReference>
<protein>
    <recommendedName>
        <fullName evidence="3">Glucokinase</fullName>
        <ecNumber evidence="3">2.7.1.2</ecNumber>
    </recommendedName>
    <alternativeName>
        <fullName evidence="3">Glucose kinase</fullName>
    </alternativeName>
</protein>
<sequence length="316" mass="32207">MNTLLLGGDIGGTKTLLALASVGGAGIAILHEQRYASCEHEGLAPLLDDFLAGGPIPAAACFGVAGPTDGQTADLTYLPWRLSASALERRFGIRHVGLVNDFAAAAHGLPLVAPQHVVPLQAGQPLARAPRVILGAGTGLGVAGMVWNGERSQVIPGEGGHMGFSPQTPEQLKLAEALLAQTGRVSVEDVVSGPGLVRIHRFLGGRADSPAGVGAAALDGSDPLARRALGLWLEAYGAFAGDLALQWLARGGVYLAGGMAAKLLPDGAGAAPFVAAFNAKREHRPLAEAMPIHLVTEERLGLLGALALAAARLQTG</sequence>
<dbReference type="EMBL" id="SSFD01000281">
    <property type="protein sequence ID" value="TXH81345.1"/>
    <property type="molecule type" value="Genomic_DNA"/>
</dbReference>
<evidence type="ECO:0000256" key="2">
    <source>
        <dbReference type="ARBA" id="ARBA00022777"/>
    </source>
</evidence>
<dbReference type="AlphaFoldDB" id="A0A5C7SEE7"/>
<dbReference type="GO" id="GO:0005536">
    <property type="term" value="F:D-glucose binding"/>
    <property type="evidence" value="ECO:0007669"/>
    <property type="project" value="InterPro"/>
</dbReference>
<reference evidence="5 6" key="1">
    <citation type="submission" date="2018-09" db="EMBL/GenBank/DDBJ databases">
        <title>Metagenome Assembled Genomes from an Advanced Water Purification Facility.</title>
        <authorList>
            <person name="Stamps B.W."/>
            <person name="Spear J.R."/>
        </authorList>
    </citation>
    <scope>NUCLEOTIDE SEQUENCE [LARGE SCALE GENOMIC DNA]</scope>
    <source>
        <strain evidence="5">Bin_27_1</strain>
    </source>
</reference>
<feature type="binding site" evidence="3">
    <location>
        <begin position="8"/>
        <end position="13"/>
    </location>
    <ligand>
        <name>ATP</name>
        <dbReference type="ChEBI" id="CHEBI:30616"/>
    </ligand>
</feature>
<comment type="catalytic activity">
    <reaction evidence="3">
        <text>D-glucose + ATP = D-glucose 6-phosphate + ADP + H(+)</text>
        <dbReference type="Rhea" id="RHEA:17825"/>
        <dbReference type="ChEBI" id="CHEBI:4167"/>
        <dbReference type="ChEBI" id="CHEBI:15378"/>
        <dbReference type="ChEBI" id="CHEBI:30616"/>
        <dbReference type="ChEBI" id="CHEBI:61548"/>
        <dbReference type="ChEBI" id="CHEBI:456216"/>
        <dbReference type="EC" id="2.7.1.2"/>
    </reaction>
</comment>
<dbReference type="InterPro" id="IPR003836">
    <property type="entry name" value="Glucokinase"/>
</dbReference>
<evidence type="ECO:0000256" key="4">
    <source>
        <dbReference type="RuleBase" id="RU004046"/>
    </source>
</evidence>
<name>A0A5C7SEE7_THASP</name>